<sequence length="617" mass="64436">MIGRYGDLSVYKAVFQSADFYRIMAGGILIPAGYLLSRGDAWGSPMNFPAGLAIFNLCLMLSVAINGLPIIAGALKGIFQRKVNVDELVSIAIVACVLNGNFFEAALISFIMVLGAFIEETLSSRARRSIESLVKVNPHTALIETGSRQRIKKIGEVRVGETAVVKAGEVIPVDGEIIIGTASIDESLLTGESLPVSKGVGDDLSAGTLNLDGYLKVKVKRTGDDATIGRILDLIHQAENSKVGSARIVDRYAAYFTPLIVGIAVLTYLITRDITRSIAVLVVGCPCSFLLAGPVATVAAVGRAAKSGIMVKGGVYLEKIAHAGTFFFDKTGTLTAGKPMVTAIRPADGFCEDALLAFAAAVERGSTHPIAAAILDQAAKRGILQRTAGQISVIPGFGVNGIVDGKSVGVFAGSTGATGGETRIQVVVDGLPAGEIDLFDPPRPEVAETVRHLIALGAERIAILSGDSAAAVRRIADAVDIADYRSRLKPEDKLSTIEASSALNPVFTGDGMNDAPSLKAAAVGIAMGLRGSDMALSTADIVLMNDTIALLPFLIRLSRKMTRTIKISIAVSLMINLVAIAFGAAGMLSPIMGAVTHNIGSIFVVTLSSSIVFTRET</sequence>
<dbReference type="EMBL" id="AP021879">
    <property type="protein sequence ID" value="BBO90671.1"/>
    <property type="molecule type" value="Genomic_DNA"/>
</dbReference>
<comment type="subcellular location">
    <subcellularLocation>
        <location evidence="8">Cell membrane</location>
    </subcellularLocation>
    <subcellularLocation>
        <location evidence="1">Membrane</location>
    </subcellularLocation>
</comment>
<dbReference type="Proteomes" id="UP000422108">
    <property type="component" value="Chromosome"/>
</dbReference>
<accession>A0A5K8ADM7</accession>
<feature type="transmembrane region" description="Helical" evidence="8">
    <location>
        <begin position="591"/>
        <end position="613"/>
    </location>
</feature>
<comment type="catalytic activity">
    <reaction evidence="7">
        <text>Zn(2+)(in) + ATP + H2O = Zn(2+)(out) + ADP + phosphate + H(+)</text>
        <dbReference type="Rhea" id="RHEA:20621"/>
        <dbReference type="ChEBI" id="CHEBI:15377"/>
        <dbReference type="ChEBI" id="CHEBI:15378"/>
        <dbReference type="ChEBI" id="CHEBI:29105"/>
        <dbReference type="ChEBI" id="CHEBI:30616"/>
        <dbReference type="ChEBI" id="CHEBI:43474"/>
        <dbReference type="ChEBI" id="CHEBI:456216"/>
        <dbReference type="EC" id="7.2.2.12"/>
    </reaction>
</comment>
<keyword evidence="8" id="KW-0479">Metal-binding</keyword>
<dbReference type="GO" id="GO:0005524">
    <property type="term" value="F:ATP binding"/>
    <property type="evidence" value="ECO:0007669"/>
    <property type="project" value="UniProtKB-UniRule"/>
</dbReference>
<dbReference type="GO" id="GO:0016887">
    <property type="term" value="F:ATP hydrolysis activity"/>
    <property type="evidence" value="ECO:0007669"/>
    <property type="project" value="InterPro"/>
</dbReference>
<evidence type="ECO:0000256" key="2">
    <source>
        <dbReference type="ARBA" id="ARBA00006024"/>
    </source>
</evidence>
<comment type="similarity">
    <text evidence="2 8">Belongs to the cation transport ATPase (P-type) (TC 3.A.3) family. Type IB subfamily.</text>
</comment>
<dbReference type="RefSeq" id="WP_162459016.1">
    <property type="nucleotide sequence ID" value="NZ_AP021879.1"/>
</dbReference>
<evidence type="ECO:0000313" key="10">
    <source>
        <dbReference type="EMBL" id="BBO90671.1"/>
    </source>
</evidence>
<dbReference type="InterPro" id="IPR001757">
    <property type="entry name" value="P_typ_ATPase"/>
</dbReference>
<keyword evidence="5 8" id="KW-0472">Membrane</keyword>
<evidence type="ECO:0000256" key="4">
    <source>
        <dbReference type="ARBA" id="ARBA00022989"/>
    </source>
</evidence>
<dbReference type="Gene3D" id="3.40.1110.10">
    <property type="entry name" value="Calcium-transporting ATPase, cytoplasmic domain N"/>
    <property type="match status" value="1"/>
</dbReference>
<dbReference type="NCBIfam" id="TIGR01525">
    <property type="entry name" value="ATPase-IB_hvy"/>
    <property type="match status" value="1"/>
</dbReference>
<dbReference type="PANTHER" id="PTHR48085:SF5">
    <property type="entry name" value="CADMIUM_ZINC-TRANSPORTING ATPASE HMA4-RELATED"/>
    <property type="match status" value="1"/>
</dbReference>
<keyword evidence="11" id="KW-1185">Reference proteome</keyword>
<dbReference type="GO" id="GO:0016463">
    <property type="term" value="F:P-type zinc transporter activity"/>
    <property type="evidence" value="ECO:0007669"/>
    <property type="project" value="UniProtKB-EC"/>
</dbReference>
<keyword evidence="8" id="KW-0067">ATP-binding</keyword>
<feature type="transmembrane region" description="Helical" evidence="8">
    <location>
        <begin position="91"/>
        <end position="118"/>
    </location>
</feature>
<dbReference type="InterPro" id="IPR023299">
    <property type="entry name" value="ATPase_P-typ_cyto_dom_N"/>
</dbReference>
<feature type="transmembrane region" description="Helical" evidence="8">
    <location>
        <begin position="252"/>
        <end position="271"/>
    </location>
</feature>
<keyword evidence="8" id="KW-1003">Cell membrane</keyword>
<dbReference type="Gene3D" id="2.70.150.10">
    <property type="entry name" value="Calcium-transporting ATPase, cytoplasmic transduction domain A"/>
    <property type="match status" value="1"/>
</dbReference>
<dbReference type="Gene3D" id="3.40.50.1000">
    <property type="entry name" value="HAD superfamily/HAD-like"/>
    <property type="match status" value="1"/>
</dbReference>
<dbReference type="PRINTS" id="PR00120">
    <property type="entry name" value="HATPASE"/>
</dbReference>
<dbReference type="InterPro" id="IPR051014">
    <property type="entry name" value="Cation_Transport_ATPase_IB"/>
</dbReference>
<proteinExistence type="inferred from homology"/>
<dbReference type="InterPro" id="IPR018303">
    <property type="entry name" value="ATPase_P-typ_P_site"/>
</dbReference>
<dbReference type="PRINTS" id="PR00119">
    <property type="entry name" value="CATATPASE"/>
</dbReference>
<evidence type="ECO:0000256" key="5">
    <source>
        <dbReference type="ARBA" id="ARBA00023136"/>
    </source>
</evidence>
<dbReference type="InterPro" id="IPR008250">
    <property type="entry name" value="ATPase_P-typ_transduc_dom_A_sf"/>
</dbReference>
<evidence type="ECO:0000256" key="6">
    <source>
        <dbReference type="ARBA" id="ARBA00039097"/>
    </source>
</evidence>
<evidence type="ECO:0000256" key="7">
    <source>
        <dbReference type="ARBA" id="ARBA00047308"/>
    </source>
</evidence>
<dbReference type="InterPro" id="IPR059000">
    <property type="entry name" value="ATPase_P-type_domA"/>
</dbReference>
<keyword evidence="3 8" id="KW-0812">Transmembrane</keyword>
<protein>
    <recommendedName>
        <fullName evidence="6">P-type Zn(2+) transporter</fullName>
        <ecNumber evidence="6">7.2.2.12</ecNumber>
    </recommendedName>
</protein>
<evidence type="ECO:0000313" key="11">
    <source>
        <dbReference type="Proteomes" id="UP000422108"/>
    </source>
</evidence>
<dbReference type="InterPro" id="IPR023298">
    <property type="entry name" value="ATPase_P-typ_TM_dom_sf"/>
</dbReference>
<keyword evidence="4 8" id="KW-1133">Transmembrane helix</keyword>
<dbReference type="SUPFAM" id="SSF81665">
    <property type="entry name" value="Calcium ATPase, transmembrane domain M"/>
    <property type="match status" value="1"/>
</dbReference>
<name>A0A5K8ADM7_9BACT</name>
<dbReference type="PANTHER" id="PTHR48085">
    <property type="entry name" value="CADMIUM/ZINC-TRANSPORTING ATPASE HMA2-RELATED"/>
    <property type="match status" value="1"/>
</dbReference>
<dbReference type="SUPFAM" id="SSF56784">
    <property type="entry name" value="HAD-like"/>
    <property type="match status" value="1"/>
</dbReference>
<evidence type="ECO:0000259" key="9">
    <source>
        <dbReference type="Pfam" id="PF00122"/>
    </source>
</evidence>
<dbReference type="NCBIfam" id="TIGR01512">
    <property type="entry name" value="ATPase-IB2_Cd"/>
    <property type="match status" value="1"/>
</dbReference>
<evidence type="ECO:0000256" key="3">
    <source>
        <dbReference type="ARBA" id="ARBA00022692"/>
    </source>
</evidence>
<feature type="transmembrane region" description="Helical" evidence="8">
    <location>
        <begin position="277"/>
        <end position="302"/>
    </location>
</feature>
<gene>
    <name evidence="10" type="ORF">DSCOOX_38510</name>
</gene>
<dbReference type="InterPro" id="IPR023214">
    <property type="entry name" value="HAD_sf"/>
</dbReference>
<dbReference type="EC" id="7.2.2.12" evidence="6"/>
<dbReference type="AlphaFoldDB" id="A0A5K8ADM7"/>
<reference evidence="10 11" key="1">
    <citation type="submission" date="2019-11" db="EMBL/GenBank/DDBJ databases">
        <title>Comparative genomics of hydrocarbon-degrading Desulfosarcina strains.</title>
        <authorList>
            <person name="Watanabe M."/>
            <person name="Kojima H."/>
            <person name="Fukui M."/>
        </authorList>
    </citation>
    <scope>NUCLEOTIDE SEQUENCE [LARGE SCALE GENOMIC DNA]</scope>
    <source>
        <strain evidence="11">oXyS1</strain>
    </source>
</reference>
<keyword evidence="8" id="KW-0547">Nucleotide-binding</keyword>
<dbReference type="InterPro" id="IPR036412">
    <property type="entry name" value="HAD-like_sf"/>
</dbReference>
<dbReference type="Pfam" id="PF00702">
    <property type="entry name" value="Hydrolase"/>
    <property type="match status" value="1"/>
</dbReference>
<feature type="transmembrane region" description="Helical" evidence="8">
    <location>
        <begin position="48"/>
        <end position="71"/>
    </location>
</feature>
<dbReference type="InterPro" id="IPR027256">
    <property type="entry name" value="P-typ_ATPase_IB"/>
</dbReference>
<evidence type="ECO:0000256" key="1">
    <source>
        <dbReference type="ARBA" id="ARBA00004370"/>
    </source>
</evidence>
<feature type="transmembrane region" description="Helical" evidence="8">
    <location>
        <begin position="565"/>
        <end position="585"/>
    </location>
</feature>
<dbReference type="Pfam" id="PF00122">
    <property type="entry name" value="E1-E2_ATPase"/>
    <property type="match status" value="1"/>
</dbReference>
<dbReference type="SUPFAM" id="SSF81653">
    <property type="entry name" value="Calcium ATPase, transduction domain A"/>
    <property type="match status" value="1"/>
</dbReference>
<feature type="domain" description="P-type ATPase A" evidence="9">
    <location>
        <begin position="137"/>
        <end position="235"/>
    </location>
</feature>
<evidence type="ECO:0000256" key="8">
    <source>
        <dbReference type="RuleBase" id="RU362081"/>
    </source>
</evidence>
<organism evidence="10 11">
    <name type="scientific">Desulfosarcina ovata subsp. ovata</name>
    <dbReference type="NCBI Taxonomy" id="2752305"/>
    <lineage>
        <taxon>Bacteria</taxon>
        <taxon>Pseudomonadati</taxon>
        <taxon>Thermodesulfobacteriota</taxon>
        <taxon>Desulfobacteria</taxon>
        <taxon>Desulfobacterales</taxon>
        <taxon>Desulfosarcinaceae</taxon>
        <taxon>Desulfosarcina</taxon>
    </lineage>
</organism>
<dbReference type="NCBIfam" id="TIGR01494">
    <property type="entry name" value="ATPase_P-type"/>
    <property type="match status" value="1"/>
</dbReference>
<dbReference type="PROSITE" id="PS00154">
    <property type="entry name" value="ATPASE_E1_E2"/>
    <property type="match status" value="1"/>
</dbReference>
<feature type="transmembrane region" description="Helical" evidence="8">
    <location>
        <begin position="20"/>
        <end position="36"/>
    </location>
</feature>
<dbReference type="GO" id="GO:0046872">
    <property type="term" value="F:metal ion binding"/>
    <property type="evidence" value="ECO:0007669"/>
    <property type="project" value="UniProtKB-KW"/>
</dbReference>
<dbReference type="GO" id="GO:0005886">
    <property type="term" value="C:plasma membrane"/>
    <property type="evidence" value="ECO:0007669"/>
    <property type="project" value="UniProtKB-SubCell"/>
</dbReference>